<proteinExistence type="predicted"/>
<organism evidence="2 4">
    <name type="scientific">Acinetobacter baumannii</name>
    <dbReference type="NCBI Taxonomy" id="470"/>
    <lineage>
        <taxon>Bacteria</taxon>
        <taxon>Pseudomonadati</taxon>
        <taxon>Pseudomonadota</taxon>
        <taxon>Gammaproteobacteria</taxon>
        <taxon>Moraxellales</taxon>
        <taxon>Moraxellaceae</taxon>
        <taxon>Acinetobacter</taxon>
        <taxon>Acinetobacter calcoaceticus/baumannii complex</taxon>
    </lineage>
</organism>
<reference evidence="1 3" key="1">
    <citation type="submission" date="2015-12" db="EMBL/GenBank/DDBJ databases">
        <authorList>
            <person name="Wibberg D."/>
        </authorList>
    </citation>
    <scope>NUCLEOTIDE SEQUENCE [LARGE SCALE GENOMIC DNA]</scope>
    <source>
        <strain evidence="1">R2091</strain>
    </source>
</reference>
<gene>
    <name evidence="1" type="ORF">ABR2091_0889</name>
    <name evidence="2" type="ORF">GSE42_05120</name>
</gene>
<dbReference type="Proteomes" id="UP000066661">
    <property type="component" value="Chromosome I"/>
</dbReference>
<reference evidence="2 4" key="2">
    <citation type="journal article" date="2017" name="Ann. Clin. Microbiol. Antimicrob.">
        <title>New eight genes identified at the clinical multidrug-resistant Acinetobacter baumannii DMS06669 strain in a Vietnam hospital.</title>
        <authorList>
            <person name="Si-Tuan N."/>
            <person name="Ngoc H.M."/>
            <person name="Hang P.T.T."/>
            <person name="Nguyen C."/>
            <person name="Van P.H."/>
            <person name="Huong N.T."/>
        </authorList>
    </citation>
    <scope>NUCLEOTIDE SEQUENCE [LARGE SCALE GENOMIC DNA]</scope>
    <source>
        <strain evidence="2 4">DMS06669</strain>
    </source>
</reference>
<reference evidence="2" key="3">
    <citation type="submission" date="2019-12" db="EMBL/GenBank/DDBJ databases">
        <authorList>
            <person name="Nguyen S.-T."/>
        </authorList>
    </citation>
    <scope>NUCLEOTIDE SEQUENCE</scope>
    <source>
        <strain evidence="2">DMS06669</strain>
    </source>
</reference>
<evidence type="ECO:0000313" key="2">
    <source>
        <dbReference type="EMBL" id="MYM77311.1"/>
    </source>
</evidence>
<sequence>MTETAAEKRKRKLITELRDYQWLYQYSVFPRLVGANREEDKSRAEEIILSGLDEFRDKLRRKVSNIGILFELRKMNVTLNRGFRTQYRRKNFVQIYITFHASEKIEEELLNEISEAVYGDEVNIKTRALSEEDVLGAIEKIRIEALYDFSAYYEIKGRKFNRYSGINRSSFVRKE</sequence>
<dbReference type="Proteomes" id="UP000480763">
    <property type="component" value="Unassembled WGS sequence"/>
</dbReference>
<name>A0A505MF74_ACIBA</name>
<dbReference type="AlphaFoldDB" id="A0A505MF74"/>
<dbReference type="EMBL" id="WWCH01000001">
    <property type="protein sequence ID" value="MYM77311.1"/>
    <property type="molecule type" value="Genomic_DNA"/>
</dbReference>
<accession>A0A505MF74</accession>
<evidence type="ECO:0000313" key="1">
    <source>
        <dbReference type="EMBL" id="CUW34296.1"/>
    </source>
</evidence>
<evidence type="ECO:0000313" key="3">
    <source>
        <dbReference type="Proteomes" id="UP000066661"/>
    </source>
</evidence>
<dbReference type="EMBL" id="LN997846">
    <property type="protein sequence ID" value="CUW34296.1"/>
    <property type="molecule type" value="Genomic_DNA"/>
</dbReference>
<protein>
    <submittedName>
        <fullName evidence="2">Uncharacterized protein</fullName>
    </submittedName>
</protein>
<evidence type="ECO:0000313" key="4">
    <source>
        <dbReference type="Proteomes" id="UP000480763"/>
    </source>
</evidence>
<dbReference type="RefSeq" id="WP_031965562.1">
    <property type="nucleotide sequence ID" value="NZ_CAUYZO010000005.1"/>
</dbReference>